<keyword evidence="1" id="KW-0472">Membrane</keyword>
<protein>
    <submittedName>
        <fullName evidence="2">Uncharacterized protein</fullName>
    </submittedName>
</protein>
<feature type="transmembrane region" description="Helical" evidence="1">
    <location>
        <begin position="25"/>
        <end position="50"/>
    </location>
</feature>
<sequence length="183" mass="21264">MARIKYYYDQDTLSYKKIKNQKPRIFELISGFLISITVAIALSTSGINLYEIFTPQQSEEITSHINQLDKISNELQGIKEFIDNQKKMLEEQSLVLTKLRSENNKLTQVIGMNKQKVDALFKIQDEKAVQKIWIDRLVGFLIGLASSFLVAILFRFLDTQQSVKNPNKEDEVYYKQSKPDYTK</sequence>
<organism evidence="2 3">
    <name type="scientific">Maribacter flavus</name>
    <dbReference type="NCBI Taxonomy" id="1658664"/>
    <lineage>
        <taxon>Bacteria</taxon>
        <taxon>Pseudomonadati</taxon>
        <taxon>Bacteroidota</taxon>
        <taxon>Flavobacteriia</taxon>
        <taxon>Flavobacteriales</taxon>
        <taxon>Flavobacteriaceae</taxon>
        <taxon>Maribacter</taxon>
    </lineage>
</organism>
<name>A0A5B2TVX3_9FLAO</name>
<keyword evidence="1" id="KW-0812">Transmembrane</keyword>
<dbReference type="RefSeq" id="WP_154916893.1">
    <property type="nucleotide sequence ID" value="NZ_VUOE01000001.1"/>
</dbReference>
<evidence type="ECO:0000256" key="1">
    <source>
        <dbReference type="SAM" id="Phobius"/>
    </source>
</evidence>
<dbReference type="Proteomes" id="UP000323188">
    <property type="component" value="Unassembled WGS sequence"/>
</dbReference>
<reference evidence="2 3" key="1">
    <citation type="submission" date="2019-09" db="EMBL/GenBank/DDBJ databases">
        <authorList>
            <person name="Khan S.A."/>
            <person name="Jeon C.O."/>
            <person name="Chun B.H."/>
            <person name="Jeong S.E."/>
        </authorList>
    </citation>
    <scope>NUCLEOTIDE SEQUENCE [LARGE SCALE GENOMIC DNA]</scope>
    <source>
        <strain evidence="2 3">KCTC 42508</strain>
    </source>
</reference>
<keyword evidence="1" id="KW-1133">Transmembrane helix</keyword>
<comment type="caution">
    <text evidence="2">The sequence shown here is derived from an EMBL/GenBank/DDBJ whole genome shotgun (WGS) entry which is preliminary data.</text>
</comment>
<gene>
    <name evidence="2" type="ORF">F0361_01235</name>
</gene>
<evidence type="ECO:0000313" key="3">
    <source>
        <dbReference type="Proteomes" id="UP000323188"/>
    </source>
</evidence>
<dbReference type="EMBL" id="VUOE01000001">
    <property type="protein sequence ID" value="KAA2218273.1"/>
    <property type="molecule type" value="Genomic_DNA"/>
</dbReference>
<feature type="transmembrane region" description="Helical" evidence="1">
    <location>
        <begin position="137"/>
        <end position="157"/>
    </location>
</feature>
<proteinExistence type="predicted"/>
<evidence type="ECO:0000313" key="2">
    <source>
        <dbReference type="EMBL" id="KAA2218273.1"/>
    </source>
</evidence>
<dbReference type="AlphaFoldDB" id="A0A5B2TVX3"/>
<accession>A0A5B2TVX3</accession>